<keyword evidence="3" id="KW-1185">Reference proteome</keyword>
<gene>
    <name evidence="2" type="ORF">HJG63_015511</name>
</gene>
<dbReference type="EMBL" id="JACASE010000017">
    <property type="protein sequence ID" value="KAF6397617.1"/>
    <property type="molecule type" value="Genomic_DNA"/>
</dbReference>
<name>A0A7J8BFG3_ROUAE</name>
<evidence type="ECO:0000313" key="3">
    <source>
        <dbReference type="Proteomes" id="UP000593571"/>
    </source>
</evidence>
<dbReference type="GO" id="GO:0007409">
    <property type="term" value="P:axonogenesis"/>
    <property type="evidence" value="ECO:0007669"/>
    <property type="project" value="TreeGrafter"/>
</dbReference>
<dbReference type="GO" id="GO:0046839">
    <property type="term" value="P:phospholipid dephosphorylation"/>
    <property type="evidence" value="ECO:0007669"/>
    <property type="project" value="TreeGrafter"/>
</dbReference>
<evidence type="ECO:0000256" key="1">
    <source>
        <dbReference type="SAM" id="Phobius"/>
    </source>
</evidence>
<dbReference type="PANTHER" id="PTHR10165">
    <property type="entry name" value="LIPID PHOSPHATE PHOSPHATASE"/>
    <property type="match status" value="1"/>
</dbReference>
<dbReference type="GO" id="GO:0006644">
    <property type="term" value="P:phospholipid metabolic process"/>
    <property type="evidence" value="ECO:0007669"/>
    <property type="project" value="InterPro"/>
</dbReference>
<sequence length="202" mass="22195">MSAKERPKGKVIKDSVTLLPCFYFVELPILASSVVSLYFLELTDVFKPVHSGFSCYDRSLSMPYIEPTQEAIPFLMLLSLAFAGPAITIMVGEGILYCCLSKRRNGVGLEPNINAGGCNFNSFLRRAVRFVGVHVFGLCSTALITDIIQLSTGYQAPYFLTVCKPNYTSLNVSCKENSYIVEDICSGSDLTVINSGRLETEN</sequence>
<accession>A0A7J8BFG3</accession>
<keyword evidence="1" id="KW-0472">Membrane</keyword>
<dbReference type="GO" id="GO:0005886">
    <property type="term" value="C:plasma membrane"/>
    <property type="evidence" value="ECO:0007669"/>
    <property type="project" value="TreeGrafter"/>
</dbReference>
<comment type="caution">
    <text evidence="2">The sequence shown here is derived from an EMBL/GenBank/DDBJ whole genome shotgun (WGS) entry which is preliminary data.</text>
</comment>
<evidence type="ECO:0000313" key="2">
    <source>
        <dbReference type="EMBL" id="KAF6397617.1"/>
    </source>
</evidence>
<keyword evidence="1" id="KW-0812">Transmembrane</keyword>
<dbReference type="Proteomes" id="UP000593571">
    <property type="component" value="Unassembled WGS sequence"/>
</dbReference>
<keyword evidence="1" id="KW-1133">Transmembrane helix</keyword>
<protein>
    <submittedName>
        <fullName evidence="2">Phospholipid phosphatase related 4</fullName>
    </submittedName>
</protein>
<feature type="transmembrane region" description="Helical" evidence="1">
    <location>
        <begin position="71"/>
        <end position="100"/>
    </location>
</feature>
<reference evidence="2 3" key="1">
    <citation type="journal article" date="2020" name="Nature">
        <title>Six reference-quality genomes reveal evolution of bat adaptations.</title>
        <authorList>
            <person name="Jebb D."/>
            <person name="Huang Z."/>
            <person name="Pippel M."/>
            <person name="Hughes G.M."/>
            <person name="Lavrichenko K."/>
            <person name="Devanna P."/>
            <person name="Winkler S."/>
            <person name="Jermiin L.S."/>
            <person name="Skirmuntt E.C."/>
            <person name="Katzourakis A."/>
            <person name="Burkitt-Gray L."/>
            <person name="Ray D.A."/>
            <person name="Sullivan K.A.M."/>
            <person name="Roscito J.G."/>
            <person name="Kirilenko B.M."/>
            <person name="Davalos L.M."/>
            <person name="Corthals A.P."/>
            <person name="Power M.L."/>
            <person name="Jones G."/>
            <person name="Ransome R.D."/>
            <person name="Dechmann D.K.N."/>
            <person name="Locatelli A.G."/>
            <person name="Puechmaille S.J."/>
            <person name="Fedrigo O."/>
            <person name="Jarvis E.D."/>
            <person name="Hiller M."/>
            <person name="Vernes S.C."/>
            <person name="Myers E.W."/>
            <person name="Teeling E.C."/>
        </authorList>
    </citation>
    <scope>NUCLEOTIDE SEQUENCE [LARGE SCALE GENOMIC DNA]</scope>
    <source>
        <strain evidence="2">MRouAeg1</strain>
        <tissue evidence="2">Muscle</tissue>
    </source>
</reference>
<dbReference type="InterPro" id="IPR043216">
    <property type="entry name" value="PAP-like"/>
</dbReference>
<organism evidence="2 3">
    <name type="scientific">Rousettus aegyptiacus</name>
    <name type="common">Egyptian fruit bat</name>
    <name type="synonym">Pteropus aegyptiacus</name>
    <dbReference type="NCBI Taxonomy" id="9407"/>
    <lineage>
        <taxon>Eukaryota</taxon>
        <taxon>Metazoa</taxon>
        <taxon>Chordata</taxon>
        <taxon>Craniata</taxon>
        <taxon>Vertebrata</taxon>
        <taxon>Euteleostomi</taxon>
        <taxon>Mammalia</taxon>
        <taxon>Eutheria</taxon>
        <taxon>Laurasiatheria</taxon>
        <taxon>Chiroptera</taxon>
        <taxon>Yinpterochiroptera</taxon>
        <taxon>Pteropodoidea</taxon>
        <taxon>Pteropodidae</taxon>
        <taxon>Rousettinae</taxon>
        <taxon>Rousettus</taxon>
    </lineage>
</organism>
<dbReference type="PANTHER" id="PTHR10165:SF13">
    <property type="entry name" value="PHOSPHOLIPID PHOSPHATASE-RELATED PROTEIN TYPE 4"/>
    <property type="match status" value="1"/>
</dbReference>
<dbReference type="AlphaFoldDB" id="A0A7J8BFG3"/>
<dbReference type="GO" id="GO:0007165">
    <property type="term" value="P:signal transduction"/>
    <property type="evidence" value="ECO:0007669"/>
    <property type="project" value="TreeGrafter"/>
</dbReference>
<dbReference type="GO" id="GO:0008195">
    <property type="term" value="F:phosphatidate phosphatase activity"/>
    <property type="evidence" value="ECO:0007669"/>
    <property type="project" value="TreeGrafter"/>
</dbReference>
<proteinExistence type="predicted"/>
<feature type="transmembrane region" description="Helical" evidence="1">
    <location>
        <begin position="21"/>
        <end position="40"/>
    </location>
</feature>